<dbReference type="Pfam" id="PF00656">
    <property type="entry name" value="Peptidase_C14"/>
    <property type="match status" value="1"/>
</dbReference>
<dbReference type="PANTHER" id="PTHR10454">
    <property type="entry name" value="CASPASE"/>
    <property type="match status" value="1"/>
</dbReference>
<dbReference type="OrthoDB" id="6116485at2759"/>
<keyword evidence="5" id="KW-0788">Thiol protease</keyword>
<evidence type="ECO:0000259" key="9">
    <source>
        <dbReference type="PROSITE" id="PS50207"/>
    </source>
</evidence>
<dbReference type="KEGG" id="hst:105181481"/>
<dbReference type="PhylomeDB" id="E2BD49"/>
<organism evidence="12">
    <name type="scientific">Harpegnathos saltator</name>
    <name type="common">Jerdon's jumping ant</name>
    <dbReference type="NCBI Taxonomy" id="610380"/>
    <lineage>
        <taxon>Eukaryota</taxon>
        <taxon>Metazoa</taxon>
        <taxon>Ecdysozoa</taxon>
        <taxon>Arthropoda</taxon>
        <taxon>Hexapoda</taxon>
        <taxon>Insecta</taxon>
        <taxon>Pterygota</taxon>
        <taxon>Neoptera</taxon>
        <taxon>Endopterygota</taxon>
        <taxon>Hymenoptera</taxon>
        <taxon>Apocrita</taxon>
        <taxon>Aculeata</taxon>
        <taxon>Formicoidea</taxon>
        <taxon>Formicidae</taxon>
        <taxon>Ponerinae</taxon>
        <taxon>Ponerini</taxon>
        <taxon>Harpegnathos</taxon>
    </lineage>
</organism>
<proteinExistence type="inferred from homology"/>
<dbReference type="PROSITE" id="PS50207">
    <property type="entry name" value="CASPASE_P10"/>
    <property type="match status" value="1"/>
</dbReference>
<evidence type="ECO:0000256" key="3">
    <source>
        <dbReference type="ARBA" id="ARBA00022703"/>
    </source>
</evidence>
<dbReference type="Gene3D" id="3.40.50.1460">
    <property type="match status" value="1"/>
</dbReference>
<evidence type="ECO:0000256" key="1">
    <source>
        <dbReference type="ARBA" id="ARBA00010134"/>
    </source>
</evidence>
<gene>
    <name evidence="11" type="ORF">EAI_02906</name>
</gene>
<evidence type="ECO:0000256" key="5">
    <source>
        <dbReference type="ARBA" id="ARBA00022807"/>
    </source>
</evidence>
<dbReference type="PROSITE" id="PS01121">
    <property type="entry name" value="CASPASE_HIS"/>
    <property type="match status" value="1"/>
</dbReference>
<dbReference type="STRING" id="610380.E2BD49"/>
<dbReference type="InterPro" id="IPR033139">
    <property type="entry name" value="Caspase_cys_AS"/>
</dbReference>
<feature type="domain" description="Caspase family p20" evidence="10">
    <location>
        <begin position="139"/>
        <end position="264"/>
    </location>
</feature>
<protein>
    <submittedName>
        <fullName evidence="11">Caspase</fullName>
    </submittedName>
</protein>
<keyword evidence="4" id="KW-0378">Hydrolase</keyword>
<evidence type="ECO:0000256" key="6">
    <source>
        <dbReference type="ARBA" id="ARBA00023145"/>
    </source>
</evidence>
<dbReference type="CDD" id="cd00032">
    <property type="entry name" value="CASc"/>
    <property type="match status" value="1"/>
</dbReference>
<dbReference type="InterPro" id="IPR001309">
    <property type="entry name" value="Pept_C14_p20"/>
</dbReference>
<evidence type="ECO:0000313" key="12">
    <source>
        <dbReference type="Proteomes" id="UP000008237"/>
    </source>
</evidence>
<dbReference type="InParanoid" id="E2BD49"/>
<dbReference type="InterPro" id="IPR011600">
    <property type="entry name" value="Pept_C14_caspase"/>
</dbReference>
<dbReference type="SMART" id="SM00115">
    <property type="entry name" value="CASc"/>
    <property type="match status" value="1"/>
</dbReference>
<keyword evidence="12" id="KW-1185">Reference proteome</keyword>
<dbReference type="GO" id="GO:0006508">
    <property type="term" value="P:proteolysis"/>
    <property type="evidence" value="ECO:0007669"/>
    <property type="project" value="UniProtKB-KW"/>
</dbReference>
<feature type="domain" description="Caspase family p10" evidence="9">
    <location>
        <begin position="284"/>
        <end position="379"/>
    </location>
</feature>
<dbReference type="PROSITE" id="PS01122">
    <property type="entry name" value="CASPASE_CYS"/>
    <property type="match status" value="1"/>
</dbReference>
<keyword evidence="3" id="KW-0053">Apoptosis</keyword>
<keyword evidence="6" id="KW-0865">Zymogen</keyword>
<dbReference type="InterPro" id="IPR002398">
    <property type="entry name" value="Pept_C14"/>
</dbReference>
<dbReference type="EMBL" id="GL447563">
    <property type="protein sequence ID" value="EFN86391.1"/>
    <property type="molecule type" value="Genomic_DNA"/>
</dbReference>
<name>E2BD49_HARSA</name>
<dbReference type="InterPro" id="IPR015917">
    <property type="entry name" value="Pept_C14A"/>
</dbReference>
<accession>E2BD49</accession>
<dbReference type="Proteomes" id="UP000008237">
    <property type="component" value="Unassembled WGS sequence"/>
</dbReference>
<dbReference type="GO" id="GO:0045476">
    <property type="term" value="P:nurse cell apoptotic process"/>
    <property type="evidence" value="ECO:0007669"/>
    <property type="project" value="UniProtKB-ARBA"/>
</dbReference>
<dbReference type="GO" id="GO:1990525">
    <property type="term" value="F:BIR domain binding"/>
    <property type="evidence" value="ECO:0007669"/>
    <property type="project" value="UniProtKB-ARBA"/>
</dbReference>
<dbReference type="GO" id="GO:0045751">
    <property type="term" value="P:negative regulation of Toll signaling pathway"/>
    <property type="evidence" value="ECO:0007669"/>
    <property type="project" value="UniProtKB-ARBA"/>
</dbReference>
<dbReference type="FunFam" id="3.40.50.1460:FF:000001">
    <property type="entry name" value="Caspase-3 preproprotein"/>
    <property type="match status" value="1"/>
</dbReference>
<dbReference type="PRINTS" id="PR00376">
    <property type="entry name" value="IL1BCENZYME"/>
</dbReference>
<dbReference type="InterPro" id="IPR016129">
    <property type="entry name" value="Caspase_his_AS"/>
</dbReference>
<dbReference type="SUPFAM" id="SSF52129">
    <property type="entry name" value="Caspase-like"/>
    <property type="match status" value="1"/>
</dbReference>
<dbReference type="AlphaFoldDB" id="E2BD49"/>
<evidence type="ECO:0000256" key="8">
    <source>
        <dbReference type="SAM" id="MobiDB-lite"/>
    </source>
</evidence>
<comment type="similarity">
    <text evidence="1 7">Belongs to the peptidase C14A family.</text>
</comment>
<dbReference type="PROSITE" id="PS50208">
    <property type="entry name" value="CASPASE_P20"/>
    <property type="match status" value="1"/>
</dbReference>
<dbReference type="GO" id="GO:0004197">
    <property type="term" value="F:cysteine-type endopeptidase activity"/>
    <property type="evidence" value="ECO:0007669"/>
    <property type="project" value="InterPro"/>
</dbReference>
<reference evidence="11 12" key="1">
    <citation type="journal article" date="2010" name="Science">
        <title>Genomic comparison of the ants Camponotus floridanus and Harpegnathos saltator.</title>
        <authorList>
            <person name="Bonasio R."/>
            <person name="Zhang G."/>
            <person name="Ye C."/>
            <person name="Mutti N.S."/>
            <person name="Fang X."/>
            <person name="Qin N."/>
            <person name="Donahue G."/>
            <person name="Yang P."/>
            <person name="Li Q."/>
            <person name="Li C."/>
            <person name="Zhang P."/>
            <person name="Huang Z."/>
            <person name="Berger S.L."/>
            <person name="Reinberg D."/>
            <person name="Wang J."/>
            <person name="Liebig J."/>
        </authorList>
    </citation>
    <scope>NUCLEOTIDE SEQUENCE [LARGE SCALE GENOMIC DNA]</scope>
    <source>
        <strain evidence="11 12">R22 G/1</strain>
    </source>
</reference>
<evidence type="ECO:0000259" key="10">
    <source>
        <dbReference type="PROSITE" id="PS50208"/>
    </source>
</evidence>
<dbReference type="GO" id="GO:0016322">
    <property type="term" value="P:neuron remodeling"/>
    <property type="evidence" value="ECO:0007669"/>
    <property type="project" value="UniProtKB-ARBA"/>
</dbReference>
<feature type="region of interest" description="Disordered" evidence="8">
    <location>
        <begin position="1"/>
        <end position="35"/>
    </location>
</feature>
<dbReference type="GO" id="GO:0043525">
    <property type="term" value="P:positive regulation of neuron apoptotic process"/>
    <property type="evidence" value="ECO:0007669"/>
    <property type="project" value="TreeGrafter"/>
</dbReference>
<dbReference type="OMA" id="ICANDVM"/>
<dbReference type="GO" id="GO:0005737">
    <property type="term" value="C:cytoplasm"/>
    <property type="evidence" value="ECO:0007669"/>
    <property type="project" value="TreeGrafter"/>
</dbReference>
<dbReference type="InterPro" id="IPR002138">
    <property type="entry name" value="Pept_C14_p10"/>
</dbReference>
<evidence type="ECO:0000256" key="2">
    <source>
        <dbReference type="ARBA" id="ARBA00022670"/>
    </source>
</evidence>
<dbReference type="MEROPS" id="C14.015"/>
<evidence type="ECO:0000256" key="7">
    <source>
        <dbReference type="RuleBase" id="RU003971"/>
    </source>
</evidence>
<evidence type="ECO:0000313" key="11">
    <source>
        <dbReference type="EMBL" id="EFN86391.1"/>
    </source>
</evidence>
<dbReference type="PANTHER" id="PTHR10454:SF232">
    <property type="entry name" value="AT03047P-RELATED"/>
    <property type="match status" value="1"/>
</dbReference>
<sequence>MELSTSNSGEVKKEDNNDNVFVDEQASPVPKRRSNSVIDCIGSGSISVGGGESLSPGSGAPSCPKSSFASDTSLLETRFITSDSATSPFQYDPIKRVADKVDAHVKIFDDAENNSESATITAFMSVAKDADRYNMDHKNRGKCVIFNHEEFEMTGFDKREGSTIDAMKLQKSFGNLGFDVKVYDNLTYKEVFDVLEELGSKTDHTDNDCICIIVLTHGLQNDLISAKDAAYKTDKLWKPFTADNCPTLAGKPKLFFIQACRGEEIDNGVVLSPRSSVSSTDSVSSYKIPTHADILIAHSSAQGFYTWRNPIDGTWYISCLCEILDKYGTKLDLLNMLTITARKVATDYASYDPKDPTRHEKKQAPSVTSLLLRAVYFSPKTNV</sequence>
<dbReference type="InterPro" id="IPR029030">
    <property type="entry name" value="Caspase-like_dom_sf"/>
</dbReference>
<evidence type="ECO:0000256" key="4">
    <source>
        <dbReference type="ARBA" id="ARBA00022801"/>
    </source>
</evidence>
<keyword evidence="2" id="KW-0645">Protease</keyword>